<dbReference type="Proteomes" id="UP001209878">
    <property type="component" value="Unassembled WGS sequence"/>
</dbReference>
<dbReference type="AlphaFoldDB" id="A0AAD9N9K5"/>
<gene>
    <name evidence="1" type="ORF">NP493_1552g00004</name>
</gene>
<keyword evidence="2" id="KW-1185">Reference proteome</keyword>
<proteinExistence type="predicted"/>
<dbReference type="EMBL" id="JAODUO010001551">
    <property type="protein sequence ID" value="KAK2161920.1"/>
    <property type="molecule type" value="Genomic_DNA"/>
</dbReference>
<comment type="caution">
    <text evidence="1">The sequence shown here is derived from an EMBL/GenBank/DDBJ whole genome shotgun (WGS) entry which is preliminary data.</text>
</comment>
<protein>
    <submittedName>
        <fullName evidence="1">Uncharacterized protein</fullName>
    </submittedName>
</protein>
<organism evidence="1 2">
    <name type="scientific">Ridgeia piscesae</name>
    <name type="common">Tubeworm</name>
    <dbReference type="NCBI Taxonomy" id="27915"/>
    <lineage>
        <taxon>Eukaryota</taxon>
        <taxon>Metazoa</taxon>
        <taxon>Spiralia</taxon>
        <taxon>Lophotrochozoa</taxon>
        <taxon>Annelida</taxon>
        <taxon>Polychaeta</taxon>
        <taxon>Sedentaria</taxon>
        <taxon>Canalipalpata</taxon>
        <taxon>Sabellida</taxon>
        <taxon>Siboglinidae</taxon>
        <taxon>Ridgeia</taxon>
    </lineage>
</organism>
<accession>A0AAD9N9K5</accession>
<reference evidence="1" key="1">
    <citation type="journal article" date="2023" name="Mol. Biol. Evol.">
        <title>Third-Generation Sequencing Reveals the Adaptive Role of the Epigenome in Three Deep-Sea Polychaetes.</title>
        <authorList>
            <person name="Perez M."/>
            <person name="Aroh O."/>
            <person name="Sun Y."/>
            <person name="Lan Y."/>
            <person name="Juniper S.K."/>
            <person name="Young C.R."/>
            <person name="Angers B."/>
            <person name="Qian P.Y."/>
        </authorList>
    </citation>
    <scope>NUCLEOTIDE SEQUENCE</scope>
    <source>
        <tissue evidence="1">Vestimentum</tissue>
    </source>
</reference>
<sequence length="120" mass="14286">MRRVVVEVGSSQSIRRSFSWRRKSRPNVDPAYRWRGCCRRMPQGKSQLLEVDRLWILRLGRYFSFDCRKRRSARSVACPLYSVVEDDVPSPVYFENSLELAVDNDVDRLRQRLVEMHLHS</sequence>
<evidence type="ECO:0000313" key="1">
    <source>
        <dbReference type="EMBL" id="KAK2161920.1"/>
    </source>
</evidence>
<name>A0AAD9N9K5_RIDPI</name>
<evidence type="ECO:0000313" key="2">
    <source>
        <dbReference type="Proteomes" id="UP001209878"/>
    </source>
</evidence>